<evidence type="ECO:0000313" key="4">
    <source>
        <dbReference type="Proteomes" id="UP000199441"/>
    </source>
</evidence>
<evidence type="ECO:0000259" key="2">
    <source>
        <dbReference type="PROSITE" id="PS50222"/>
    </source>
</evidence>
<dbReference type="InterPro" id="IPR011992">
    <property type="entry name" value="EF-hand-dom_pair"/>
</dbReference>
<name>A0A1H2TAL1_9RHOB</name>
<protein>
    <submittedName>
        <fullName evidence="3">EF hand</fullName>
    </submittedName>
</protein>
<feature type="domain" description="EF-hand" evidence="2">
    <location>
        <begin position="51"/>
        <end position="77"/>
    </location>
</feature>
<dbReference type="Pfam" id="PF13202">
    <property type="entry name" value="EF-hand_5"/>
    <property type="match status" value="2"/>
</dbReference>
<evidence type="ECO:0000313" key="3">
    <source>
        <dbReference type="EMBL" id="SDW40986.1"/>
    </source>
</evidence>
<dbReference type="SUPFAM" id="SSF47473">
    <property type="entry name" value="EF-hand"/>
    <property type="match status" value="1"/>
</dbReference>
<proteinExistence type="predicted"/>
<dbReference type="GO" id="GO:0005509">
    <property type="term" value="F:calcium ion binding"/>
    <property type="evidence" value="ECO:0007669"/>
    <property type="project" value="InterPro"/>
</dbReference>
<dbReference type="PROSITE" id="PS00018">
    <property type="entry name" value="EF_HAND_1"/>
    <property type="match status" value="2"/>
</dbReference>
<dbReference type="AlphaFoldDB" id="A0A1H2TAL1"/>
<dbReference type="InterPro" id="IPR018247">
    <property type="entry name" value="EF_Hand_1_Ca_BS"/>
</dbReference>
<dbReference type="Proteomes" id="UP000199441">
    <property type="component" value="Unassembled WGS sequence"/>
</dbReference>
<dbReference type="PROSITE" id="PS50222">
    <property type="entry name" value="EF_HAND_2"/>
    <property type="match status" value="2"/>
</dbReference>
<evidence type="ECO:0000256" key="1">
    <source>
        <dbReference type="SAM" id="SignalP"/>
    </source>
</evidence>
<accession>A0A1H2TAL1</accession>
<keyword evidence="4" id="KW-1185">Reference proteome</keyword>
<dbReference type="Gene3D" id="1.10.238.10">
    <property type="entry name" value="EF-hand"/>
    <property type="match status" value="1"/>
</dbReference>
<reference evidence="4" key="1">
    <citation type="submission" date="2016-10" db="EMBL/GenBank/DDBJ databases">
        <authorList>
            <person name="Varghese N."/>
            <person name="Submissions S."/>
        </authorList>
    </citation>
    <scope>NUCLEOTIDE SEQUENCE [LARGE SCALE GENOMIC DNA]</scope>
    <source>
        <strain evidence="4">DSM 26922</strain>
    </source>
</reference>
<sequence length="79" mass="7898">MKTALIALTTATVMGTAMASAAVADLDTDGDGVVSFTEMLAVYPTLSEEGFGAVDTNGDGVVDEEELTAATEGGLIPEA</sequence>
<dbReference type="EMBL" id="FNOI01000001">
    <property type="protein sequence ID" value="SDW40986.1"/>
    <property type="molecule type" value="Genomic_DNA"/>
</dbReference>
<dbReference type="STRING" id="670155.SAMN04488001_1111"/>
<dbReference type="OrthoDB" id="5470953at2"/>
<keyword evidence="1" id="KW-0732">Signal</keyword>
<organism evidence="3 4">
    <name type="scientific">Litoreibacter albidus</name>
    <dbReference type="NCBI Taxonomy" id="670155"/>
    <lineage>
        <taxon>Bacteria</taxon>
        <taxon>Pseudomonadati</taxon>
        <taxon>Pseudomonadota</taxon>
        <taxon>Alphaproteobacteria</taxon>
        <taxon>Rhodobacterales</taxon>
        <taxon>Roseobacteraceae</taxon>
        <taxon>Litoreibacter</taxon>
    </lineage>
</organism>
<feature type="chain" id="PRO_5011575577" evidence="1">
    <location>
        <begin position="20"/>
        <end position="79"/>
    </location>
</feature>
<dbReference type="RefSeq" id="WP_089945386.1">
    <property type="nucleotide sequence ID" value="NZ_FNOI01000001.1"/>
</dbReference>
<feature type="domain" description="EF-hand" evidence="2">
    <location>
        <begin position="14"/>
        <end position="49"/>
    </location>
</feature>
<gene>
    <name evidence="3" type="ORF">SAMN04488001_1111</name>
</gene>
<dbReference type="CDD" id="cd00051">
    <property type="entry name" value="EFh"/>
    <property type="match status" value="1"/>
</dbReference>
<feature type="signal peptide" evidence="1">
    <location>
        <begin position="1"/>
        <end position="19"/>
    </location>
</feature>
<dbReference type="InterPro" id="IPR002048">
    <property type="entry name" value="EF_hand_dom"/>
</dbReference>